<feature type="transmembrane region" description="Helical" evidence="2">
    <location>
        <begin position="50"/>
        <end position="66"/>
    </location>
</feature>
<feature type="compositionally biased region" description="Polar residues" evidence="1">
    <location>
        <begin position="7"/>
        <end position="17"/>
    </location>
</feature>
<evidence type="ECO:0000313" key="4">
    <source>
        <dbReference type="Proteomes" id="UP000037751"/>
    </source>
</evidence>
<dbReference type="Proteomes" id="UP000037751">
    <property type="component" value="Unassembled WGS sequence"/>
</dbReference>
<feature type="region of interest" description="Disordered" evidence="1">
    <location>
        <begin position="1"/>
        <end position="35"/>
    </location>
</feature>
<dbReference type="EMBL" id="LGAV01000005">
    <property type="protein sequence ID" value="KOS13754.1"/>
    <property type="molecule type" value="Genomic_DNA"/>
</dbReference>
<dbReference type="AlphaFoldDB" id="A0A0M8MT11"/>
<reference evidence="3 4" key="1">
    <citation type="submission" date="2015-07" db="EMBL/GenBank/DDBJ databases">
        <title>Draft Genome Sequence of Malassezia furfur CBS1878 and Malassezia pachydermatis CBS1879.</title>
        <authorList>
            <person name="Triana S."/>
            <person name="Ohm R."/>
            <person name="Gonzalez A."/>
            <person name="DeCock H."/>
            <person name="Restrepo S."/>
            <person name="Celis A."/>
        </authorList>
    </citation>
    <scope>NUCLEOTIDE SEQUENCE [LARGE SCALE GENOMIC DNA]</scope>
    <source>
        <strain evidence="3 4">CBS 1879</strain>
    </source>
</reference>
<keyword evidence="2" id="KW-0472">Membrane</keyword>
<comment type="caution">
    <text evidence="3">The sequence shown here is derived from an EMBL/GenBank/DDBJ whole genome shotgun (WGS) entry which is preliminary data.</text>
</comment>
<gene>
    <name evidence="3" type="ORF">Malapachy_1960</name>
</gene>
<dbReference type="VEuPathDB" id="FungiDB:Malapachy_1960"/>
<evidence type="ECO:0000313" key="3">
    <source>
        <dbReference type="EMBL" id="KOS13754.1"/>
    </source>
</evidence>
<keyword evidence="4" id="KW-1185">Reference proteome</keyword>
<sequence>MARKNRPSASLPTTQATPPIRFAPEDEKRGKKNSKAKACKGKSSCVLTRWLFRFGFVYMIYALLWRCSTEPFSFTYKPDHELLVCREMSAFQQHVSPVLHEYATDVHKKLDPYVGKYMNAAHGAWTSTKPLVHKSAKQAHSLYWSHVEPGARELYKQVYKWSLPHQRKAHAYYKKNLRPHVKKASKTMQPYMRTYNKDVHPHVLTTWSTMQDLHDKSSKYYVNTVHPSLKSTLYNAYVYVRHTLYPLVHKRYVKHAHPHVTKLQKQASAAVDEVLTNVKDNAVVDTLSQKVQETYEQVEKVVSN</sequence>
<dbReference type="SUPFAM" id="SSF58113">
    <property type="entry name" value="Apolipoprotein A-I"/>
    <property type="match status" value="1"/>
</dbReference>
<proteinExistence type="predicted"/>
<keyword evidence="2" id="KW-0812">Transmembrane</keyword>
<evidence type="ECO:0000256" key="1">
    <source>
        <dbReference type="SAM" id="MobiDB-lite"/>
    </source>
</evidence>
<name>A0A0M8MT11_9BASI</name>
<dbReference type="RefSeq" id="XP_017991386.1">
    <property type="nucleotide sequence ID" value="XM_018136456.1"/>
</dbReference>
<keyword evidence="2" id="KW-1133">Transmembrane helix</keyword>
<dbReference type="OrthoDB" id="3260408at2759"/>
<protein>
    <submittedName>
        <fullName evidence="3">Uncharacterized protein</fullName>
    </submittedName>
</protein>
<organism evidence="3 4">
    <name type="scientific">Malassezia pachydermatis</name>
    <dbReference type="NCBI Taxonomy" id="77020"/>
    <lineage>
        <taxon>Eukaryota</taxon>
        <taxon>Fungi</taxon>
        <taxon>Dikarya</taxon>
        <taxon>Basidiomycota</taxon>
        <taxon>Ustilaginomycotina</taxon>
        <taxon>Malasseziomycetes</taxon>
        <taxon>Malasseziales</taxon>
        <taxon>Malasseziaceae</taxon>
        <taxon>Malassezia</taxon>
    </lineage>
</organism>
<accession>A0A0M8MT11</accession>
<evidence type="ECO:0000256" key="2">
    <source>
        <dbReference type="SAM" id="Phobius"/>
    </source>
</evidence>
<dbReference type="GeneID" id="28728331"/>
<dbReference type="STRING" id="77020.A0A0M8MT11"/>